<keyword evidence="3" id="KW-1185">Reference proteome</keyword>
<feature type="non-terminal residue" evidence="2">
    <location>
        <position position="201"/>
    </location>
</feature>
<protein>
    <submittedName>
        <fullName evidence="2">Uncharacterized protein</fullName>
    </submittedName>
</protein>
<dbReference type="Proteomes" id="UP001301958">
    <property type="component" value="Unassembled WGS sequence"/>
</dbReference>
<dbReference type="AlphaFoldDB" id="A0AAN6YKG4"/>
<feature type="region of interest" description="Disordered" evidence="1">
    <location>
        <begin position="81"/>
        <end position="100"/>
    </location>
</feature>
<evidence type="ECO:0000313" key="3">
    <source>
        <dbReference type="Proteomes" id="UP001301958"/>
    </source>
</evidence>
<reference evidence="2" key="1">
    <citation type="journal article" date="2023" name="Mol. Phylogenet. Evol.">
        <title>Genome-scale phylogeny and comparative genomics of the fungal order Sordariales.</title>
        <authorList>
            <person name="Hensen N."/>
            <person name="Bonometti L."/>
            <person name="Westerberg I."/>
            <person name="Brannstrom I.O."/>
            <person name="Guillou S."/>
            <person name="Cros-Aarteil S."/>
            <person name="Calhoun S."/>
            <person name="Haridas S."/>
            <person name="Kuo A."/>
            <person name="Mondo S."/>
            <person name="Pangilinan J."/>
            <person name="Riley R."/>
            <person name="LaButti K."/>
            <person name="Andreopoulos B."/>
            <person name="Lipzen A."/>
            <person name="Chen C."/>
            <person name="Yan M."/>
            <person name="Daum C."/>
            <person name="Ng V."/>
            <person name="Clum A."/>
            <person name="Steindorff A."/>
            <person name="Ohm R.A."/>
            <person name="Martin F."/>
            <person name="Silar P."/>
            <person name="Natvig D.O."/>
            <person name="Lalanne C."/>
            <person name="Gautier V."/>
            <person name="Ament-Velasquez S.L."/>
            <person name="Kruys A."/>
            <person name="Hutchinson M.I."/>
            <person name="Powell A.J."/>
            <person name="Barry K."/>
            <person name="Miller A.N."/>
            <person name="Grigoriev I.V."/>
            <person name="Debuchy R."/>
            <person name="Gladieux P."/>
            <person name="Hiltunen Thoren M."/>
            <person name="Johannesson H."/>
        </authorList>
    </citation>
    <scope>NUCLEOTIDE SEQUENCE</scope>
    <source>
        <strain evidence="2">CBS 990.96</strain>
    </source>
</reference>
<organism evidence="2 3">
    <name type="scientific">Podospora fimiseda</name>
    <dbReference type="NCBI Taxonomy" id="252190"/>
    <lineage>
        <taxon>Eukaryota</taxon>
        <taxon>Fungi</taxon>
        <taxon>Dikarya</taxon>
        <taxon>Ascomycota</taxon>
        <taxon>Pezizomycotina</taxon>
        <taxon>Sordariomycetes</taxon>
        <taxon>Sordariomycetidae</taxon>
        <taxon>Sordariales</taxon>
        <taxon>Podosporaceae</taxon>
        <taxon>Podospora</taxon>
    </lineage>
</organism>
<name>A0AAN6YKG4_9PEZI</name>
<dbReference type="EMBL" id="MU865909">
    <property type="protein sequence ID" value="KAK4220391.1"/>
    <property type="molecule type" value="Genomic_DNA"/>
</dbReference>
<reference evidence="2" key="2">
    <citation type="submission" date="2023-05" db="EMBL/GenBank/DDBJ databases">
        <authorList>
            <consortium name="Lawrence Berkeley National Laboratory"/>
            <person name="Steindorff A."/>
            <person name="Hensen N."/>
            <person name="Bonometti L."/>
            <person name="Westerberg I."/>
            <person name="Brannstrom I.O."/>
            <person name="Guillou S."/>
            <person name="Cros-Aarteil S."/>
            <person name="Calhoun S."/>
            <person name="Haridas S."/>
            <person name="Kuo A."/>
            <person name="Mondo S."/>
            <person name="Pangilinan J."/>
            <person name="Riley R."/>
            <person name="Labutti K."/>
            <person name="Andreopoulos B."/>
            <person name="Lipzen A."/>
            <person name="Chen C."/>
            <person name="Yanf M."/>
            <person name="Daum C."/>
            <person name="Ng V."/>
            <person name="Clum A."/>
            <person name="Ohm R."/>
            <person name="Martin F."/>
            <person name="Silar P."/>
            <person name="Natvig D."/>
            <person name="Lalanne C."/>
            <person name="Gautier V."/>
            <person name="Ament-Velasquez S.L."/>
            <person name="Kruys A."/>
            <person name="Hutchinson M.I."/>
            <person name="Powell A.J."/>
            <person name="Barry K."/>
            <person name="Miller A.N."/>
            <person name="Grigoriev I.V."/>
            <person name="Debuchy R."/>
            <person name="Gladieux P."/>
            <person name="Thoren M.H."/>
            <person name="Johannesson H."/>
        </authorList>
    </citation>
    <scope>NUCLEOTIDE SEQUENCE</scope>
    <source>
        <strain evidence="2">CBS 990.96</strain>
    </source>
</reference>
<proteinExistence type="predicted"/>
<sequence length="201" mass="23804">MSVNLAKPKIQRPVQIRRPGCEVCHCIIFTVAPAHMLVDAESSYGEVYIENVWRLLRWTSYPYSPSGAEWERRRNERAAETGIATDDSYTESEPEPEDDPIDIWDMSNCAEWWVTAEEWDERFERPGRPVVYGEDTPTDYIKVYHQVFPSRRDNDPSCKYTRQDRRKTGIMEQLRKESTHSLWKPWSLQDFGTRTLWILRI</sequence>
<feature type="compositionally biased region" description="Acidic residues" evidence="1">
    <location>
        <begin position="88"/>
        <end position="100"/>
    </location>
</feature>
<comment type="caution">
    <text evidence="2">The sequence shown here is derived from an EMBL/GenBank/DDBJ whole genome shotgun (WGS) entry which is preliminary data.</text>
</comment>
<evidence type="ECO:0000256" key="1">
    <source>
        <dbReference type="SAM" id="MobiDB-lite"/>
    </source>
</evidence>
<accession>A0AAN6YKG4</accession>
<evidence type="ECO:0000313" key="2">
    <source>
        <dbReference type="EMBL" id="KAK4220391.1"/>
    </source>
</evidence>
<gene>
    <name evidence="2" type="ORF">QBC38DRAFT_450047</name>
</gene>